<gene>
    <name evidence="1" type="ORF">Back11_05230</name>
</gene>
<evidence type="ECO:0000313" key="2">
    <source>
        <dbReference type="Proteomes" id="UP000275368"/>
    </source>
</evidence>
<dbReference type="EMBL" id="AP019308">
    <property type="protein sequence ID" value="BBH19178.1"/>
    <property type="molecule type" value="Genomic_DNA"/>
</dbReference>
<dbReference type="AlphaFoldDB" id="A0A3G9J610"/>
<proteinExistence type="predicted"/>
<protein>
    <submittedName>
        <fullName evidence="1">Uncharacterized protein</fullName>
    </submittedName>
</protein>
<dbReference type="KEGG" id="pbk:Back11_05230"/>
<keyword evidence="2" id="KW-1185">Reference proteome</keyword>
<evidence type="ECO:0000313" key="1">
    <source>
        <dbReference type="EMBL" id="BBH19178.1"/>
    </source>
</evidence>
<reference evidence="1 2" key="1">
    <citation type="submission" date="2018-11" db="EMBL/GenBank/DDBJ databases">
        <title>Complete genome sequence of Paenibacillus baekrokdamisoli strain KCTC 33723.</title>
        <authorList>
            <person name="Kang S.W."/>
            <person name="Lee K.C."/>
            <person name="Kim K.K."/>
            <person name="Kim J.S."/>
            <person name="Kim D.S."/>
            <person name="Ko S.H."/>
            <person name="Yang S.H."/>
            <person name="Lee J.S."/>
        </authorList>
    </citation>
    <scope>NUCLEOTIDE SEQUENCE [LARGE SCALE GENOMIC DNA]</scope>
    <source>
        <strain evidence="1 2">KCTC 33723</strain>
    </source>
</reference>
<organism evidence="1 2">
    <name type="scientific">Paenibacillus baekrokdamisoli</name>
    <dbReference type="NCBI Taxonomy" id="1712516"/>
    <lineage>
        <taxon>Bacteria</taxon>
        <taxon>Bacillati</taxon>
        <taxon>Bacillota</taxon>
        <taxon>Bacilli</taxon>
        <taxon>Bacillales</taxon>
        <taxon>Paenibacillaceae</taxon>
        <taxon>Paenibacillus</taxon>
    </lineage>
</organism>
<name>A0A3G9J610_9BACL</name>
<accession>A0A3G9J610</accession>
<dbReference type="Proteomes" id="UP000275368">
    <property type="component" value="Chromosome"/>
</dbReference>
<sequence length="125" mass="14113">MGVNNNTGVKNNNDEAFYARKRYYVSVQAGSILESPTLAAYELVIEANQEERDQLEEWFGELSSMDEAEALHFTEHPFGSATVEEMSRGVDGILEEIYKQLYRLGTSETKNHIAMMGLFPEGNLK</sequence>